<feature type="transmembrane region" description="Helical" evidence="9">
    <location>
        <begin position="47"/>
        <end position="70"/>
    </location>
</feature>
<evidence type="ECO:0000256" key="3">
    <source>
        <dbReference type="ARBA" id="ARBA00022475"/>
    </source>
</evidence>
<evidence type="ECO:0000256" key="5">
    <source>
        <dbReference type="ARBA" id="ARBA00022692"/>
    </source>
</evidence>
<keyword evidence="2" id="KW-0813">Transport</keyword>
<protein>
    <submittedName>
        <fullName evidence="10">YeeE/YedE family protein</fullName>
    </submittedName>
</protein>
<name>A0ABX2QIR6_9HYPH</name>
<comment type="subcellular location">
    <subcellularLocation>
        <location evidence="1">Cell inner membrane</location>
        <topology evidence="1">Multi-pass membrane protein</topology>
    </subcellularLocation>
</comment>
<keyword evidence="6 9" id="KW-1133">Transmembrane helix</keyword>
<evidence type="ECO:0000313" key="11">
    <source>
        <dbReference type="Proteomes" id="UP000659172"/>
    </source>
</evidence>
<feature type="transmembrane region" description="Helical" evidence="9">
    <location>
        <begin position="118"/>
        <end position="139"/>
    </location>
</feature>
<proteinExistence type="inferred from homology"/>
<feature type="transmembrane region" description="Helical" evidence="9">
    <location>
        <begin position="76"/>
        <end position="97"/>
    </location>
</feature>
<keyword evidence="11" id="KW-1185">Reference proteome</keyword>
<dbReference type="PANTHER" id="PTHR30574:SF1">
    <property type="entry name" value="SULPHUR TRANSPORT DOMAIN-CONTAINING PROTEIN"/>
    <property type="match status" value="1"/>
</dbReference>
<evidence type="ECO:0000256" key="4">
    <source>
        <dbReference type="ARBA" id="ARBA00022519"/>
    </source>
</evidence>
<evidence type="ECO:0000313" key="10">
    <source>
        <dbReference type="EMBL" id="NVP57681.1"/>
    </source>
</evidence>
<evidence type="ECO:0000256" key="8">
    <source>
        <dbReference type="ARBA" id="ARBA00035655"/>
    </source>
</evidence>
<keyword evidence="3" id="KW-1003">Cell membrane</keyword>
<keyword evidence="4" id="KW-0997">Cell inner membrane</keyword>
<keyword evidence="5 9" id="KW-0812">Transmembrane</keyword>
<evidence type="ECO:0000256" key="6">
    <source>
        <dbReference type="ARBA" id="ARBA00022989"/>
    </source>
</evidence>
<keyword evidence="7 9" id="KW-0472">Membrane</keyword>
<sequence>MSYLNLIWPLSGGLLIGLSATLYLLLNGRIAGVSGLTASAFGWTGVGISPLGLGFLAGIAVGAAVAFAWIRHAELTITSSPVLLMVGGLLVGFGTRLGSGCTSGHGVCGLARLSPRSMVATAIFMVVAAMTVYVVRHVVGGL</sequence>
<feature type="transmembrane region" description="Helical" evidence="9">
    <location>
        <begin position="6"/>
        <end position="26"/>
    </location>
</feature>
<dbReference type="EMBL" id="JABXYK010000015">
    <property type="protein sequence ID" value="NVP57681.1"/>
    <property type="molecule type" value="Genomic_DNA"/>
</dbReference>
<accession>A0ABX2QIR6</accession>
<dbReference type="Pfam" id="PF04143">
    <property type="entry name" value="Sulf_transp"/>
    <property type="match status" value="1"/>
</dbReference>
<comment type="similarity">
    <text evidence="8">Belongs to the TsuA/YedE (TC 9.B.102) family.</text>
</comment>
<dbReference type="Proteomes" id="UP000659172">
    <property type="component" value="Unassembled WGS sequence"/>
</dbReference>
<evidence type="ECO:0000256" key="9">
    <source>
        <dbReference type="SAM" id="Phobius"/>
    </source>
</evidence>
<reference evidence="10 11" key="1">
    <citation type="submission" date="2020-06" db="EMBL/GenBank/DDBJ databases">
        <title>Rhizobium sp.nov. isolated from the tomato plant.</title>
        <authorList>
            <person name="Thin K.K."/>
            <person name="Zhang X."/>
            <person name="He S."/>
        </authorList>
    </citation>
    <scope>NUCLEOTIDE SEQUENCE [LARGE SCALE GENOMIC DNA]</scope>
    <source>
        <strain evidence="10 11">DBTS2</strain>
    </source>
</reference>
<organism evidence="10 11">
    <name type="scientific">Mycoplana rhizolycopersici</name>
    <dbReference type="NCBI Taxonomy" id="2746702"/>
    <lineage>
        <taxon>Bacteria</taxon>
        <taxon>Pseudomonadati</taxon>
        <taxon>Pseudomonadota</taxon>
        <taxon>Alphaproteobacteria</taxon>
        <taxon>Hyphomicrobiales</taxon>
        <taxon>Rhizobiaceae</taxon>
        <taxon>Mycoplana</taxon>
    </lineage>
</organism>
<dbReference type="InterPro" id="IPR007272">
    <property type="entry name" value="Sulf_transp_TsuA/YedE"/>
</dbReference>
<dbReference type="PANTHER" id="PTHR30574">
    <property type="entry name" value="INNER MEMBRANE PROTEIN YEDE"/>
    <property type="match status" value="1"/>
</dbReference>
<comment type="caution">
    <text evidence="10">The sequence shown here is derived from an EMBL/GenBank/DDBJ whole genome shotgun (WGS) entry which is preliminary data.</text>
</comment>
<evidence type="ECO:0000256" key="1">
    <source>
        <dbReference type="ARBA" id="ARBA00004429"/>
    </source>
</evidence>
<dbReference type="RefSeq" id="WP_176951642.1">
    <property type="nucleotide sequence ID" value="NZ_JABXYK010000015.1"/>
</dbReference>
<evidence type="ECO:0000256" key="7">
    <source>
        <dbReference type="ARBA" id="ARBA00023136"/>
    </source>
</evidence>
<evidence type="ECO:0000256" key="2">
    <source>
        <dbReference type="ARBA" id="ARBA00022448"/>
    </source>
</evidence>
<gene>
    <name evidence="10" type="ORF">HV823_20715</name>
</gene>